<dbReference type="EMBL" id="BAQD01000004">
    <property type="protein sequence ID" value="GBQ05404.1"/>
    <property type="molecule type" value="Genomic_DNA"/>
</dbReference>
<keyword evidence="2" id="KW-0812">Transmembrane</keyword>
<name>A0ABQ0NXD2_9PROT</name>
<accession>A0ABQ0NXD2</accession>
<protein>
    <recommendedName>
        <fullName evidence="3">AsmA domain-containing protein</fullName>
    </recommendedName>
</protein>
<gene>
    <name evidence="4" type="ORF">AA15669_0448</name>
</gene>
<comment type="caution">
    <text evidence="4">The sequence shown here is derived from an EMBL/GenBank/DDBJ whole genome shotgun (WGS) entry which is preliminary data.</text>
</comment>
<keyword evidence="5" id="KW-1185">Reference proteome</keyword>
<dbReference type="InterPro" id="IPR052894">
    <property type="entry name" value="AsmA-related"/>
</dbReference>
<evidence type="ECO:0000256" key="1">
    <source>
        <dbReference type="SAM" id="MobiDB-lite"/>
    </source>
</evidence>
<dbReference type="InterPro" id="IPR007844">
    <property type="entry name" value="AsmA"/>
</dbReference>
<evidence type="ECO:0000256" key="2">
    <source>
        <dbReference type="SAM" id="Phobius"/>
    </source>
</evidence>
<evidence type="ECO:0000313" key="4">
    <source>
        <dbReference type="EMBL" id="GBQ05404.1"/>
    </source>
</evidence>
<reference evidence="4" key="1">
    <citation type="submission" date="2013-04" db="EMBL/GenBank/DDBJ databases">
        <title>The genome sequencing project of 58 acetic acid bacteria.</title>
        <authorList>
            <person name="Okamoto-Kainuma A."/>
            <person name="Ishikawa M."/>
            <person name="Umino S."/>
            <person name="Koizumi Y."/>
            <person name="Shiwa Y."/>
            <person name="Yoshikawa H."/>
            <person name="Matsutani M."/>
            <person name="Matsushita K."/>
        </authorList>
    </citation>
    <scope>NUCLEOTIDE SEQUENCE</scope>
    <source>
        <strain evidence="4">DSM 15669</strain>
    </source>
</reference>
<dbReference type="Pfam" id="PF05170">
    <property type="entry name" value="AsmA"/>
    <property type="match status" value="1"/>
</dbReference>
<dbReference type="PANTHER" id="PTHR30441:SF8">
    <property type="entry name" value="DUF748 DOMAIN-CONTAINING PROTEIN"/>
    <property type="match status" value="1"/>
</dbReference>
<dbReference type="Proteomes" id="UP001062901">
    <property type="component" value="Unassembled WGS sequence"/>
</dbReference>
<dbReference type="PANTHER" id="PTHR30441">
    <property type="entry name" value="DUF748 DOMAIN-CONTAINING PROTEIN"/>
    <property type="match status" value="1"/>
</dbReference>
<organism evidence="4 5">
    <name type="scientific">Saccharibacter floricola DSM 15669</name>
    <dbReference type="NCBI Taxonomy" id="1123227"/>
    <lineage>
        <taxon>Bacteria</taxon>
        <taxon>Pseudomonadati</taxon>
        <taxon>Pseudomonadota</taxon>
        <taxon>Alphaproteobacteria</taxon>
        <taxon>Acetobacterales</taxon>
        <taxon>Acetobacteraceae</taxon>
        <taxon>Saccharibacter</taxon>
    </lineage>
</organism>
<evidence type="ECO:0000259" key="3">
    <source>
        <dbReference type="Pfam" id="PF05170"/>
    </source>
</evidence>
<sequence length="856" mass="92234">MKKLVGILIMLVVMLLGISIGTYMLIDQKAVRDHVTQAFHEQTGLDLKMETASFQVFPWPSFHAGQVVLTRSGCTPFVQARSVHADISLLALLHREVSFQDFTVENAQITLHRTHDGVCSSWLPFTADDKPAARKMGDAPSTITPHAHWKVSFDALHVTSAQLSWRDDHSSKGEERSGGFTIASLDLQGMHSVSPWIDLHAYHGETPFNFKGRMGSFHRVLSASTPQGEPWGFSLGLTFGKEGQQDQMVMDGSFTDPHRLKGLRLSMQGHWADLRDIEQLFPHIGVPAVQSVGGMVDVRERDEPELPAGGFLERLAALPGKLYPVQMHVQLGSVDFPQGTLGIEAPLHLRQLQMDADASLAPLTIHGDADWGRFSWGVRAQLGTLEKSVAAWKQPDQPTVPLEATLQGRDRNLMMLLNHREHKTAAEQDGVQFHAQGTLGRQASQLSFDGQADMLQAPELPGIEQGLSGTIVHGLSLNGQLSAGAFSPQGLKQLDVHDLRFDSREVGGDGRFSITRPVASQPASIEAHLHLTHADGDALLPASVQGDGEEASPSAQGSQDHSDRLQAVRTFLDTHHILLDLTADQLAFYGMDYRDAHITLALGDRRLLVDPLKASVGGVALSAKVEIDNTTHPTTVRVQASPWMMPSTQFFQLIGQSPVFEGPVQLDGALETQGDTQEALLSSLEGAMGLSVVKGQIHTSVLAPLAGPAAAFLKLGNGTMGLRCAAVRVNLHHGQGVLEALGAQTKHFLVKGHGQVKLDDGALSLQLLPHVSLAGNEMSMPIRVAGTITAPQITSLRTEGGQNQLDIGQGTEAEDLCQEVISKARDGHDGLPIPALSGEHSRTSDILKALGIGGKP</sequence>
<evidence type="ECO:0000313" key="5">
    <source>
        <dbReference type="Proteomes" id="UP001062901"/>
    </source>
</evidence>
<proteinExistence type="predicted"/>
<keyword evidence="2" id="KW-0472">Membrane</keyword>
<keyword evidence="2" id="KW-1133">Transmembrane helix</keyword>
<feature type="domain" description="AsmA" evidence="3">
    <location>
        <begin position="2"/>
        <end position="171"/>
    </location>
</feature>
<feature type="region of interest" description="Disordered" evidence="1">
    <location>
        <begin position="539"/>
        <end position="563"/>
    </location>
</feature>
<feature type="transmembrane region" description="Helical" evidence="2">
    <location>
        <begin position="7"/>
        <end position="26"/>
    </location>
</feature>
<dbReference type="RefSeq" id="WP_018980851.1">
    <property type="nucleotide sequence ID" value="NZ_BAQD01000004.1"/>
</dbReference>